<sequence length="165" mass="17839">MATCFSILAWNKTPWTEEPGGLQSMGLQSGPQLSTHTLCTFSSVQSLSHIRVSATPWTAAHQASLSITNSQSLLKLMSIKSGCHPAISSSVIPFSFLQSFPASGSFPVSQFFTPGGQSIGASASVLPIYLISPPEFFPHPQQIMFRSFDLSLLSHSAYWEIDNKS</sequence>
<evidence type="ECO:0000313" key="1">
    <source>
        <dbReference type="EMBL" id="CAI9174662.1"/>
    </source>
</evidence>
<keyword evidence="2" id="KW-1185">Reference proteome</keyword>
<name>A0ABN8ZL58_RANTA</name>
<dbReference type="Proteomes" id="UP001176941">
    <property type="component" value="Chromosome 4"/>
</dbReference>
<protein>
    <submittedName>
        <fullName evidence="1">Uncharacterized protein</fullName>
    </submittedName>
</protein>
<reference evidence="1" key="1">
    <citation type="submission" date="2023-04" db="EMBL/GenBank/DDBJ databases">
        <authorList>
            <consortium name="ELIXIR-Norway"/>
        </authorList>
    </citation>
    <scope>NUCLEOTIDE SEQUENCE [LARGE SCALE GENOMIC DNA]</scope>
</reference>
<organism evidence="1 2">
    <name type="scientific">Rangifer tarandus platyrhynchus</name>
    <name type="common">Svalbard reindeer</name>
    <dbReference type="NCBI Taxonomy" id="3082113"/>
    <lineage>
        <taxon>Eukaryota</taxon>
        <taxon>Metazoa</taxon>
        <taxon>Chordata</taxon>
        <taxon>Craniata</taxon>
        <taxon>Vertebrata</taxon>
        <taxon>Euteleostomi</taxon>
        <taxon>Mammalia</taxon>
        <taxon>Eutheria</taxon>
        <taxon>Laurasiatheria</taxon>
        <taxon>Artiodactyla</taxon>
        <taxon>Ruminantia</taxon>
        <taxon>Pecora</taxon>
        <taxon>Cervidae</taxon>
        <taxon>Odocoileinae</taxon>
        <taxon>Rangifer</taxon>
    </lineage>
</organism>
<proteinExistence type="predicted"/>
<gene>
    <name evidence="1" type="ORF">MRATA1EN1_LOCUS23624</name>
</gene>
<dbReference type="EMBL" id="OX459940">
    <property type="protein sequence ID" value="CAI9174662.1"/>
    <property type="molecule type" value="Genomic_DNA"/>
</dbReference>
<accession>A0ABN8ZL58</accession>
<evidence type="ECO:0000313" key="2">
    <source>
        <dbReference type="Proteomes" id="UP001176941"/>
    </source>
</evidence>